<reference evidence="3" key="1">
    <citation type="submission" date="2021-03" db="EMBL/GenBank/DDBJ databases">
        <title>Whole genome shotgun sequence of Actinoplanes auranticolor NBRC 12245.</title>
        <authorList>
            <person name="Komaki H."/>
            <person name="Tamura T."/>
        </authorList>
    </citation>
    <scope>NUCLEOTIDE SEQUENCE</scope>
    <source>
        <strain evidence="3">NBRC 12245</strain>
    </source>
</reference>
<evidence type="ECO:0000259" key="2">
    <source>
        <dbReference type="PROSITE" id="PS50043"/>
    </source>
</evidence>
<keyword evidence="4" id="KW-1185">Reference proteome</keyword>
<proteinExistence type="predicted"/>
<dbReference type="PROSITE" id="PS00622">
    <property type="entry name" value="HTH_LUXR_1"/>
    <property type="match status" value="1"/>
</dbReference>
<dbReference type="PRINTS" id="PR00038">
    <property type="entry name" value="HTHLUXR"/>
</dbReference>
<dbReference type="PROSITE" id="PS50043">
    <property type="entry name" value="HTH_LUXR_2"/>
    <property type="match status" value="1"/>
</dbReference>
<dbReference type="CDD" id="cd06170">
    <property type="entry name" value="LuxR_C_like"/>
    <property type="match status" value="1"/>
</dbReference>
<dbReference type="EMBL" id="BOQL01000095">
    <property type="protein sequence ID" value="GIM80240.1"/>
    <property type="molecule type" value="Genomic_DNA"/>
</dbReference>
<accession>A0A919SXN3</accession>
<dbReference type="GO" id="GO:0006355">
    <property type="term" value="P:regulation of DNA-templated transcription"/>
    <property type="evidence" value="ECO:0007669"/>
    <property type="project" value="InterPro"/>
</dbReference>
<keyword evidence="1" id="KW-0238">DNA-binding</keyword>
<dbReference type="SUPFAM" id="SSF46894">
    <property type="entry name" value="C-terminal effector domain of the bipartite response regulators"/>
    <property type="match status" value="1"/>
</dbReference>
<evidence type="ECO:0000313" key="4">
    <source>
        <dbReference type="Proteomes" id="UP000681340"/>
    </source>
</evidence>
<organism evidence="3 4">
    <name type="scientific">Actinoplanes auranticolor</name>
    <dbReference type="NCBI Taxonomy" id="47988"/>
    <lineage>
        <taxon>Bacteria</taxon>
        <taxon>Bacillati</taxon>
        <taxon>Actinomycetota</taxon>
        <taxon>Actinomycetes</taxon>
        <taxon>Micromonosporales</taxon>
        <taxon>Micromonosporaceae</taxon>
        <taxon>Actinoplanes</taxon>
    </lineage>
</organism>
<feature type="domain" description="HTH luxR-type" evidence="2">
    <location>
        <begin position="675"/>
        <end position="738"/>
    </location>
</feature>
<dbReference type="InterPro" id="IPR039420">
    <property type="entry name" value="WalR-like"/>
</dbReference>
<name>A0A919SXN3_9ACTN</name>
<dbReference type="PANTHER" id="PTHR43214">
    <property type="entry name" value="TWO-COMPONENT RESPONSE REGULATOR"/>
    <property type="match status" value="1"/>
</dbReference>
<dbReference type="InterPro" id="IPR036388">
    <property type="entry name" value="WH-like_DNA-bd_sf"/>
</dbReference>
<dbReference type="Pfam" id="PF00196">
    <property type="entry name" value="GerE"/>
    <property type="match status" value="1"/>
</dbReference>
<dbReference type="AlphaFoldDB" id="A0A919SXN3"/>
<dbReference type="GO" id="GO:0003677">
    <property type="term" value="F:DNA binding"/>
    <property type="evidence" value="ECO:0007669"/>
    <property type="project" value="UniProtKB-KW"/>
</dbReference>
<gene>
    <name evidence="3" type="ORF">Aau02nite_89610</name>
</gene>
<dbReference type="Proteomes" id="UP000681340">
    <property type="component" value="Unassembled WGS sequence"/>
</dbReference>
<protein>
    <submittedName>
        <fullName evidence="3">Helix-turn-helix transcriptional regulator</fullName>
    </submittedName>
</protein>
<comment type="caution">
    <text evidence="3">The sequence shown here is derived from an EMBL/GenBank/DDBJ whole genome shotgun (WGS) entry which is preliminary data.</text>
</comment>
<dbReference type="PANTHER" id="PTHR43214:SF42">
    <property type="entry name" value="TRANSCRIPTIONAL REGULATORY PROTEIN DESR"/>
    <property type="match status" value="1"/>
</dbReference>
<dbReference type="RefSeq" id="WP_212994741.1">
    <property type="nucleotide sequence ID" value="NZ_BOQL01000095.1"/>
</dbReference>
<sequence length="738" mass="77999">MQEAFRYGRDAARDDAALRTLLTGLVPGLPAEVAAAVLTLAGGDPAVLREVAGTLTPEQVRGTQPPPCTLPAAGPLGRRCRAALAVLPVRTRHALLLAATDPDLAPGELLAAGAAEALAVAEQAGLVTVTSGAVQFTPAVLRAVVYYDAPLAARRAAHSLLADVLDRRGERLRGLVHRAAAAVGADEDLSRDLLAAAADGPPRTASAAYRYAAELTADADRAAGSMVAAARQAWLAGERHQAGLLLRRVSRRPQARARAGGLTGEMELREGDPATARDMLLDAAAHLVPHDVPAALEALLLAGEAVHLAGEHGRYREVARRALALRRGDEPAPVALAYQQVAGLAGMYAGEHDTAFARLRDVLRLAGRVEEPAALIRAAGAGILVGDDARARALAGRAIALARDRGEVTLVPQALEITAFAGLAEGHYEAATTAATEGAALARATGQPALVRSQLGVLAVLAALVGDRESCVLRVREAGAGDTVQGPGEARALCQWALALLDLVEGRPRRTVERLGTLVVAASARGNLIVQVAATPHLVEAVWRCDPPTRTSGPDARAAALDRTFEPFDRWTTGTGQPAWLALRSRCRALRSAEPQAAEEHFREALRQHDRGDADFARAHTELLFGRDLRRRRRPGAAREHLRSAVETFRLLQAGPWAAQADVELRAAGAPVPPDPAGARELTAQQERIARLVADGATNREIAQQLFLSPRTIDHHLRNVFARLGVRSRTELVRRMAG</sequence>
<evidence type="ECO:0000256" key="1">
    <source>
        <dbReference type="ARBA" id="ARBA00023125"/>
    </source>
</evidence>
<dbReference type="SMART" id="SM00421">
    <property type="entry name" value="HTH_LUXR"/>
    <property type="match status" value="1"/>
</dbReference>
<evidence type="ECO:0000313" key="3">
    <source>
        <dbReference type="EMBL" id="GIM80240.1"/>
    </source>
</evidence>
<dbReference type="InterPro" id="IPR016032">
    <property type="entry name" value="Sig_transdc_resp-reg_C-effctor"/>
</dbReference>
<dbReference type="Gene3D" id="1.10.10.10">
    <property type="entry name" value="Winged helix-like DNA-binding domain superfamily/Winged helix DNA-binding domain"/>
    <property type="match status" value="1"/>
</dbReference>
<dbReference type="InterPro" id="IPR000792">
    <property type="entry name" value="Tscrpt_reg_LuxR_C"/>
</dbReference>